<dbReference type="GeneID" id="26633611"/>
<name>A0A0K1Y8C1_9CAUD</name>
<keyword evidence="3" id="KW-1185">Reference proteome</keyword>
<dbReference type="KEGG" id="vg:26633611"/>
<protein>
    <submittedName>
        <fullName evidence="2">Uncharacterized protein</fullName>
    </submittedName>
</protein>
<dbReference type="InterPro" id="IPR008160">
    <property type="entry name" value="Collagen"/>
</dbReference>
<proteinExistence type="predicted"/>
<feature type="compositionally biased region" description="Low complexity" evidence="1">
    <location>
        <begin position="39"/>
        <end position="48"/>
    </location>
</feature>
<feature type="compositionally biased region" description="Low complexity" evidence="1">
    <location>
        <begin position="60"/>
        <end position="72"/>
    </location>
</feature>
<evidence type="ECO:0000313" key="3">
    <source>
        <dbReference type="Proteomes" id="UP000202677"/>
    </source>
</evidence>
<dbReference type="PANTHER" id="PTHR24637:SF428">
    <property type="entry name" value="SCAVENGER RECEPTOR CLASS A MEMBER 3"/>
    <property type="match status" value="1"/>
</dbReference>
<sequence>MGFNVIPAPEVSGMIGPPGPQGLKGDTGDTGPTGPQGPAGPTGSTGPQGPAGPTGPEGPQGPQGIQGNTGPAGPEGPAGPQGPEGPPGPASSVVTVNGELPDVAGNVALSASDVGAVPSTGGTIEDYFIINALTDTSYGVLGLRKQDKRRFVLGVSGASETGSDEGSNFYISRYSDAEVDLGNVLYVKRANGYIGLGTSDLANGAGVTIQGAVALKNLTADPTSTSLGAHVYAKSGKLYAQRSNAASPGGALNWEIQPRPDEFLPEDFGLKAWTSDPAVCQSTGIFTGTTSARMAAVTLRQSQSISKIAWHFLGYAGGLQTGSWAGIYNTSGTRVGYTGDLSTATYEPAEQHGSGGGTSFAPLTSTVTLAPGIYYIVWRFIYNTSTGDGPMCLAYENSAGAPPNVFGLTPVKRFGVISGTSLTAAPTSITTSSFENGANRFWAALA</sequence>
<dbReference type="Proteomes" id="UP000202677">
    <property type="component" value="Genome"/>
</dbReference>
<dbReference type="RefSeq" id="YP_009207119.1">
    <property type="nucleotide sequence ID" value="NC_028892.1"/>
</dbReference>
<organism evidence="2 3">
    <name type="scientific">Streptomyces phage Caliburn</name>
    <dbReference type="NCBI Taxonomy" id="1690425"/>
    <lineage>
        <taxon>Viruses</taxon>
        <taxon>Duplodnaviria</taxon>
        <taxon>Heunggongvirae</taxon>
        <taxon>Uroviricota</taxon>
        <taxon>Caudoviricetes</taxon>
        <taxon>Arquatrovirinae</taxon>
        <taxon>Likavirus</taxon>
        <taxon>Likavirus caliburn</taxon>
    </lineage>
</organism>
<reference evidence="2 3" key="1">
    <citation type="submission" date="2015-06" db="EMBL/GenBank/DDBJ databases">
        <authorList>
            <person name="Ali D.J."/>
            <person name="Quadri S.Y."/>
            <person name="Delwel I.O."/>
            <person name="Rosado J.E."/>
            <person name="Bhuiyan S."/>
            <person name="Layton S.R."/>
            <person name="Benjamin R.C."/>
            <person name="Hughes L.E."/>
            <person name="Bradley K.W."/>
            <person name="Asai D.J."/>
            <person name="Bowman C.A."/>
            <person name="Russell D.A."/>
            <person name="Pope W.H."/>
            <person name="Jacobs-Sera D."/>
            <person name="Hendrix R.W."/>
            <person name="Hatfull G.F."/>
        </authorList>
    </citation>
    <scope>NUCLEOTIDE SEQUENCE [LARGE SCALE GENOMIC DNA]</scope>
</reference>
<dbReference type="PANTHER" id="PTHR24637">
    <property type="entry name" value="COLLAGEN"/>
    <property type="match status" value="1"/>
</dbReference>
<gene>
    <name evidence="2" type="ORF">SEA_CALIBURN_22</name>
</gene>
<evidence type="ECO:0000313" key="2">
    <source>
        <dbReference type="EMBL" id="AKY03332.1"/>
    </source>
</evidence>
<feature type="region of interest" description="Disordered" evidence="1">
    <location>
        <begin position="1"/>
        <end position="96"/>
    </location>
</feature>
<dbReference type="EMBL" id="KT152029">
    <property type="protein sequence ID" value="AKY03332.1"/>
    <property type="molecule type" value="Genomic_DNA"/>
</dbReference>
<accession>A0A0K1Y8C1</accession>
<dbReference type="OrthoDB" id="4577at10239"/>
<dbReference type="Pfam" id="PF01391">
    <property type="entry name" value="Collagen"/>
    <property type="match status" value="1"/>
</dbReference>
<evidence type="ECO:0000256" key="1">
    <source>
        <dbReference type="SAM" id="MobiDB-lite"/>
    </source>
</evidence>